<proteinExistence type="predicted"/>
<protein>
    <recommendedName>
        <fullName evidence="3">Esterase</fullName>
    </recommendedName>
</protein>
<name>A0A1W2GQ96_REIFA</name>
<dbReference type="EMBL" id="FWYF01000005">
    <property type="protein sequence ID" value="SMD38602.1"/>
    <property type="molecule type" value="Genomic_DNA"/>
</dbReference>
<gene>
    <name evidence="1" type="ORF">SAMN04488029_3828</name>
</gene>
<dbReference type="STRING" id="692418.SAMN04488029_3828"/>
<dbReference type="OrthoDB" id="595091at2"/>
<dbReference type="Gene3D" id="3.40.50.1820">
    <property type="entry name" value="alpha/beta hydrolase"/>
    <property type="match status" value="1"/>
</dbReference>
<evidence type="ECO:0000313" key="1">
    <source>
        <dbReference type="EMBL" id="SMD38602.1"/>
    </source>
</evidence>
<accession>A0A1W2GQ96</accession>
<evidence type="ECO:0008006" key="3">
    <source>
        <dbReference type="Google" id="ProtNLM"/>
    </source>
</evidence>
<dbReference type="InterPro" id="IPR029058">
    <property type="entry name" value="AB_hydrolase_fold"/>
</dbReference>
<dbReference type="RefSeq" id="WP_084374455.1">
    <property type="nucleotide sequence ID" value="NZ_FWYF01000005.1"/>
</dbReference>
<evidence type="ECO:0000313" key="2">
    <source>
        <dbReference type="Proteomes" id="UP000192472"/>
    </source>
</evidence>
<dbReference type="SUPFAM" id="SSF53474">
    <property type="entry name" value="alpha/beta-Hydrolases"/>
    <property type="match status" value="1"/>
</dbReference>
<keyword evidence="2" id="KW-1185">Reference proteome</keyword>
<dbReference type="Proteomes" id="UP000192472">
    <property type="component" value="Unassembled WGS sequence"/>
</dbReference>
<dbReference type="AlphaFoldDB" id="A0A1W2GQ96"/>
<sequence length="219" mass="24766">MEHHIDFSFSAPYYTLNELTDKTTDIWIACPGYGQLGKYFIRRFDVFDSEKYFVIALQGLSKFYLPDQKNVGASWMTKEGRETDMQNQKSYFDAVINELFGGKSLSNFNVHLMGFSQGVSMMSRMAAYSKINFKTLVLWAGGFPPELEPGDFNHVSSNANLKVVIGSNDEFYALDKNYQPEVDKMEATIGLKPEIIVFDGIHEVKREVLASCLSSAIKS</sequence>
<organism evidence="1 2">
    <name type="scientific">Reichenbachiella faecimaris</name>
    <dbReference type="NCBI Taxonomy" id="692418"/>
    <lineage>
        <taxon>Bacteria</taxon>
        <taxon>Pseudomonadati</taxon>
        <taxon>Bacteroidota</taxon>
        <taxon>Cytophagia</taxon>
        <taxon>Cytophagales</taxon>
        <taxon>Reichenbachiellaceae</taxon>
        <taxon>Reichenbachiella</taxon>
    </lineage>
</organism>
<reference evidence="1 2" key="1">
    <citation type="submission" date="2017-04" db="EMBL/GenBank/DDBJ databases">
        <authorList>
            <person name="Afonso C.L."/>
            <person name="Miller P.J."/>
            <person name="Scott M.A."/>
            <person name="Spackman E."/>
            <person name="Goraichik I."/>
            <person name="Dimitrov K.M."/>
            <person name="Suarez D.L."/>
            <person name="Swayne D.E."/>
        </authorList>
    </citation>
    <scope>NUCLEOTIDE SEQUENCE [LARGE SCALE GENOMIC DNA]</scope>
    <source>
        <strain evidence="1 2">DSM 26133</strain>
    </source>
</reference>